<keyword evidence="3" id="KW-1185">Reference proteome</keyword>
<evidence type="ECO:0000256" key="1">
    <source>
        <dbReference type="SAM" id="SignalP"/>
    </source>
</evidence>
<dbReference type="InterPro" id="IPR035959">
    <property type="entry name" value="RutC-like_sf"/>
</dbReference>
<feature type="signal peptide" evidence="1">
    <location>
        <begin position="1"/>
        <end position="33"/>
    </location>
</feature>
<dbReference type="Proteomes" id="UP000183413">
    <property type="component" value="Unassembled WGS sequence"/>
</dbReference>
<organism evidence="2 3">
    <name type="scientific">Actinomadura madurae</name>
    <dbReference type="NCBI Taxonomy" id="1993"/>
    <lineage>
        <taxon>Bacteria</taxon>
        <taxon>Bacillati</taxon>
        <taxon>Actinomycetota</taxon>
        <taxon>Actinomycetes</taxon>
        <taxon>Streptosporangiales</taxon>
        <taxon>Thermomonosporaceae</taxon>
        <taxon>Actinomadura</taxon>
    </lineage>
</organism>
<accession>A0A1I4WPH1</accession>
<feature type="chain" id="PRO_5010227891" evidence="1">
    <location>
        <begin position="34"/>
        <end position="219"/>
    </location>
</feature>
<evidence type="ECO:0000313" key="2">
    <source>
        <dbReference type="EMBL" id="SFN15337.1"/>
    </source>
</evidence>
<dbReference type="PANTHER" id="PTHR11803">
    <property type="entry name" value="2-IMINOBUTANOATE/2-IMINOPROPANOATE DEAMINASE RIDA"/>
    <property type="match status" value="1"/>
</dbReference>
<dbReference type="InParanoid" id="A0A1I4WPH1"/>
<dbReference type="Pfam" id="PF01042">
    <property type="entry name" value="Ribonuc_L-PSP"/>
    <property type="match status" value="1"/>
</dbReference>
<gene>
    <name evidence="2" type="ORF">SAMN04489713_101439</name>
</gene>
<evidence type="ECO:0000313" key="3">
    <source>
        <dbReference type="Proteomes" id="UP000183413"/>
    </source>
</evidence>
<dbReference type="AlphaFoldDB" id="A0A1I4WPH1"/>
<reference evidence="2 3" key="1">
    <citation type="submission" date="2016-10" db="EMBL/GenBank/DDBJ databases">
        <authorList>
            <person name="de Groot N.N."/>
        </authorList>
    </citation>
    <scope>NUCLEOTIDE SEQUENCE [LARGE SCALE GENOMIC DNA]</scope>
    <source>
        <strain evidence="2 3">DSM 43067</strain>
    </source>
</reference>
<dbReference type="GO" id="GO:0019239">
    <property type="term" value="F:deaminase activity"/>
    <property type="evidence" value="ECO:0007669"/>
    <property type="project" value="TreeGrafter"/>
</dbReference>
<dbReference type="SUPFAM" id="SSF55298">
    <property type="entry name" value="YjgF-like"/>
    <property type="match status" value="1"/>
</dbReference>
<dbReference type="eggNOG" id="COG0251">
    <property type="taxonomic scope" value="Bacteria"/>
</dbReference>
<keyword evidence="1" id="KW-0732">Signal</keyword>
<sequence length="219" mass="22624">MTVLPGMTVLRGRILVGGLATAAFVGVASAASAAPGHFGRPPRPNEVRPALPAGQSNPAIADGVAVGGRVATYTASGLGPREANTSAPAGSPERYSEYITPPPGVTITEAQALNVLKQIAANLKAQGLTLRDVISMRAYLANAPGSDTADFAGWNRAYRQYFANTDLSTGAPVKVPLGTAPPALPTYVNSARPSRVTLEIENLPVPGWLVEVEIVAAFR</sequence>
<proteinExistence type="predicted"/>
<dbReference type="PANTHER" id="PTHR11803:SF59">
    <property type="entry name" value="ENDORIBONUCLEASE"/>
    <property type="match status" value="1"/>
</dbReference>
<dbReference type="GO" id="GO:0005829">
    <property type="term" value="C:cytosol"/>
    <property type="evidence" value="ECO:0007669"/>
    <property type="project" value="TreeGrafter"/>
</dbReference>
<dbReference type="Gene3D" id="3.30.1330.40">
    <property type="entry name" value="RutC-like"/>
    <property type="match status" value="1"/>
</dbReference>
<dbReference type="STRING" id="1993.SAMN04489713_101439"/>
<dbReference type="EMBL" id="FOVH01000001">
    <property type="protein sequence ID" value="SFN15337.1"/>
    <property type="molecule type" value="Genomic_DNA"/>
</dbReference>
<protein>
    <submittedName>
        <fullName evidence="2">Endoribonuclease L-PSP</fullName>
    </submittedName>
</protein>
<name>A0A1I4WPH1_9ACTN</name>
<dbReference type="InterPro" id="IPR006175">
    <property type="entry name" value="YjgF/YER057c/UK114"/>
</dbReference>